<sequence length="650" mass="72211">MNVVLGSKIPTTRDQDLQSVGGRSAGGAYFEFGAMQHLHQFGVFHLMTGAKTQLCSTNECMNPAAFNTKTRPTWCGDCIDGFTRAGGLEPLEPFAGVRAWRLTECPVCGVRAHYRFEYIQDKNAAGEKVCRGCHWMSWAGLHRTAPWQEFDRATLESLRRGSLEQVAWADRLERFAAYVEEHGFDLVASNAAANSDGPVVTRCRACQKRSVDRISDVGFGCTCSRNTRSTNPAGGTRGRVLLIESDSPGLRWWDSERNDEATLRTVTVAAVRKCHWKCPECGLRFQAKVNDMAAGPTCPDCAARSREDWKRDYERWQITPVADVPELAAAWADEAAPSSVMVAGDGAAPRFRCSQGHYPRISPLTFLEGGCPHCRAAHTVVSGKRWLADTLPEIASQWHPERNGKLTPENVVWDSKRVVWWRAVCCGHEWQESVRDRDKYKRLRCPNCKTILGSLAWHDPGLAAEWAPQNPVTAWQVRPTAATSFAPLWICATDPAHVWRAPLSSRSSGAECPDCREHGKSRVELEHHAAALALLGTARSGVTLRDKAFTSRKTWTADISVDIDGQLLVIEYDGAYWHAAPAKVLVDERKSQDLLAAGYLVVRLREDSLPPLAVADPRYLEIRVYSAAPRPHVVMEGIREWVRGLVSSAR</sequence>
<reference evidence="2 3" key="1">
    <citation type="submission" date="2023-11" db="EMBL/GenBank/DDBJ databases">
        <title>Lentzea sokolovensis, sp. nov., Lentzea kristufkii, sp. nov., and Lentzea miocenensis, sp. nov., rare actinobacteria from Sokolov Coal Basin, Miocene lacustrine sediment, Czech Republic.</title>
        <authorList>
            <person name="Lara A."/>
            <person name="Kotroba L."/>
            <person name="Nouioui I."/>
            <person name="Neumann-Schaal M."/>
            <person name="Mast Y."/>
            <person name="Chronakova A."/>
        </authorList>
    </citation>
    <scope>NUCLEOTIDE SEQUENCE [LARGE SCALE GENOMIC DNA]</scope>
    <source>
        <strain evidence="2 3">BCCO 10_0856</strain>
    </source>
</reference>
<feature type="domain" description="Treble clef zinc finger" evidence="1">
    <location>
        <begin position="251"/>
        <end position="303"/>
    </location>
</feature>
<dbReference type="PANTHER" id="PTHR37317:SF1">
    <property type="entry name" value="ZINC-RIBBON DOMAIN-CONTAINING PROTEIN-RELATED"/>
    <property type="match status" value="1"/>
</dbReference>
<dbReference type="Pfam" id="PF14311">
    <property type="entry name" value="DUF4379"/>
    <property type="match status" value="3"/>
</dbReference>
<protein>
    <submittedName>
        <fullName evidence="2">Zinc-ribbon domain-containing protein</fullName>
    </submittedName>
</protein>
<accession>A0ABU4TCG3</accession>
<keyword evidence="3" id="KW-1185">Reference proteome</keyword>
<evidence type="ECO:0000313" key="2">
    <source>
        <dbReference type="EMBL" id="MDX8035871.1"/>
    </source>
</evidence>
<feature type="domain" description="Treble clef zinc finger" evidence="1">
    <location>
        <begin position="462"/>
        <end position="517"/>
    </location>
</feature>
<dbReference type="EMBL" id="JAXAVW010000039">
    <property type="protein sequence ID" value="MDX8035871.1"/>
    <property type="molecule type" value="Genomic_DNA"/>
</dbReference>
<comment type="caution">
    <text evidence="2">The sequence shown here is derived from an EMBL/GenBank/DDBJ whole genome shotgun (WGS) entry which is preliminary data.</text>
</comment>
<proteinExistence type="predicted"/>
<evidence type="ECO:0000259" key="1">
    <source>
        <dbReference type="Pfam" id="PF14311"/>
    </source>
</evidence>
<dbReference type="RefSeq" id="WP_319970888.1">
    <property type="nucleotide sequence ID" value="NZ_JAXAVW010000039.1"/>
</dbReference>
<evidence type="ECO:0000313" key="3">
    <source>
        <dbReference type="Proteomes" id="UP001285521"/>
    </source>
</evidence>
<dbReference type="Proteomes" id="UP001285521">
    <property type="component" value="Unassembled WGS sequence"/>
</dbReference>
<feature type="domain" description="Treble clef zinc finger" evidence="1">
    <location>
        <begin position="394"/>
        <end position="449"/>
    </location>
</feature>
<gene>
    <name evidence="2" type="ORF">SK803_37215</name>
</gene>
<name>A0ABU4TCG3_9PSEU</name>
<dbReference type="PANTHER" id="PTHR37317">
    <property type="entry name" value="BLR8090 PROTEIN"/>
    <property type="match status" value="1"/>
</dbReference>
<organism evidence="2 3">
    <name type="scientific">Lentzea miocenica</name>
    <dbReference type="NCBI Taxonomy" id="3095431"/>
    <lineage>
        <taxon>Bacteria</taxon>
        <taxon>Bacillati</taxon>
        <taxon>Actinomycetota</taxon>
        <taxon>Actinomycetes</taxon>
        <taxon>Pseudonocardiales</taxon>
        <taxon>Pseudonocardiaceae</taxon>
        <taxon>Lentzea</taxon>
    </lineage>
</organism>
<dbReference type="InterPro" id="IPR025487">
    <property type="entry name" value="DUF4379"/>
</dbReference>
<dbReference type="Gene3D" id="3.40.960.10">
    <property type="entry name" value="VSR Endonuclease"/>
    <property type="match status" value="1"/>
</dbReference>